<dbReference type="EMBL" id="NCKV01006670">
    <property type="protein sequence ID" value="RWS23326.1"/>
    <property type="molecule type" value="Genomic_DNA"/>
</dbReference>
<dbReference type="AlphaFoldDB" id="A0A443S701"/>
<keyword evidence="2" id="KW-0732">Signal</keyword>
<feature type="signal peptide" evidence="2">
    <location>
        <begin position="1"/>
        <end position="25"/>
    </location>
</feature>
<sequence>MNSRTFFKIIQLLLYLLLLFNASESRFRRSQHHHICRKESQISFKEREILAKLIFTGTVSRIYKSHSRVYRGIVRIKRVLKGDRRLSDSHVIIDGFGNSKLCKSEVKERDTRIFLVNRVNGRLTLNSSLIRVNVNNLRKVVAAVKSK</sequence>
<dbReference type="Gene3D" id="2.40.50.120">
    <property type="match status" value="1"/>
</dbReference>
<comment type="caution">
    <text evidence="4">The sequence shown here is derived from an EMBL/GenBank/DDBJ whole genome shotgun (WGS) entry which is preliminary data.</text>
</comment>
<dbReference type="SUPFAM" id="SSF50242">
    <property type="entry name" value="TIMP-like"/>
    <property type="match status" value="1"/>
</dbReference>
<evidence type="ECO:0000256" key="1">
    <source>
        <dbReference type="PROSITE-ProRule" id="PRU00443"/>
    </source>
</evidence>
<dbReference type="OrthoDB" id="126772at2759"/>
<dbReference type="InterPro" id="IPR008993">
    <property type="entry name" value="TIMP-like_OB-fold"/>
</dbReference>
<dbReference type="STRING" id="299467.A0A443S701"/>
<dbReference type="InterPro" id="IPR004850">
    <property type="entry name" value="NtA_dom"/>
</dbReference>
<dbReference type="VEuPathDB" id="VectorBase:LDEU008714"/>
<evidence type="ECO:0000256" key="2">
    <source>
        <dbReference type="SAM" id="SignalP"/>
    </source>
</evidence>
<dbReference type="Pfam" id="PF03146">
    <property type="entry name" value="NtA"/>
    <property type="match status" value="1"/>
</dbReference>
<evidence type="ECO:0000313" key="4">
    <source>
        <dbReference type="EMBL" id="RWS23326.1"/>
    </source>
</evidence>
<dbReference type="GO" id="GO:0043113">
    <property type="term" value="P:receptor clustering"/>
    <property type="evidence" value="ECO:0007669"/>
    <property type="project" value="InterPro"/>
</dbReference>
<proteinExistence type="predicted"/>
<evidence type="ECO:0000313" key="5">
    <source>
        <dbReference type="Proteomes" id="UP000288716"/>
    </source>
</evidence>
<dbReference type="PROSITE" id="PS51121">
    <property type="entry name" value="NTA"/>
    <property type="match status" value="1"/>
</dbReference>
<evidence type="ECO:0000259" key="3">
    <source>
        <dbReference type="PROSITE" id="PS51121"/>
    </source>
</evidence>
<feature type="chain" id="PRO_5019259076" evidence="2">
    <location>
        <begin position="26"/>
        <end position="147"/>
    </location>
</feature>
<dbReference type="Proteomes" id="UP000288716">
    <property type="component" value="Unassembled WGS sequence"/>
</dbReference>
<gene>
    <name evidence="4" type="ORF">B4U80_08450</name>
</gene>
<name>A0A443S701_9ACAR</name>
<organism evidence="4 5">
    <name type="scientific">Leptotrombidium deliense</name>
    <dbReference type="NCBI Taxonomy" id="299467"/>
    <lineage>
        <taxon>Eukaryota</taxon>
        <taxon>Metazoa</taxon>
        <taxon>Ecdysozoa</taxon>
        <taxon>Arthropoda</taxon>
        <taxon>Chelicerata</taxon>
        <taxon>Arachnida</taxon>
        <taxon>Acari</taxon>
        <taxon>Acariformes</taxon>
        <taxon>Trombidiformes</taxon>
        <taxon>Prostigmata</taxon>
        <taxon>Anystina</taxon>
        <taxon>Parasitengona</taxon>
        <taxon>Trombiculoidea</taxon>
        <taxon>Trombiculidae</taxon>
        <taxon>Leptotrombidium</taxon>
    </lineage>
</organism>
<accession>A0A443S701</accession>
<feature type="domain" description="NtA" evidence="3">
    <location>
        <begin position="36"/>
        <end position="147"/>
    </location>
</feature>
<dbReference type="GO" id="GO:0043236">
    <property type="term" value="F:laminin binding"/>
    <property type="evidence" value="ECO:0007669"/>
    <property type="project" value="InterPro"/>
</dbReference>
<reference evidence="4 5" key="1">
    <citation type="journal article" date="2018" name="Gigascience">
        <title>Genomes of trombidid mites reveal novel predicted allergens and laterally-transferred genes associated with secondary metabolism.</title>
        <authorList>
            <person name="Dong X."/>
            <person name="Chaisiri K."/>
            <person name="Xia D."/>
            <person name="Armstrong S.D."/>
            <person name="Fang Y."/>
            <person name="Donnelly M.J."/>
            <person name="Kadowaki T."/>
            <person name="McGarry J.W."/>
            <person name="Darby A.C."/>
            <person name="Makepeace B.L."/>
        </authorList>
    </citation>
    <scope>NUCLEOTIDE SEQUENCE [LARGE SCALE GENOMIC DNA]</scope>
    <source>
        <strain evidence="4">UoL-UT</strain>
    </source>
</reference>
<keyword evidence="5" id="KW-1185">Reference proteome</keyword>
<protein>
    <submittedName>
        <fullName evidence="4">Agrin-like protein</fullName>
    </submittedName>
</protein>
<dbReference type="GO" id="GO:0005886">
    <property type="term" value="C:plasma membrane"/>
    <property type="evidence" value="ECO:0007669"/>
    <property type="project" value="GOC"/>
</dbReference>
<comment type="caution">
    <text evidence="1">Lacks conserved residue(s) required for the propagation of feature annotation.</text>
</comment>